<evidence type="ECO:0000313" key="1">
    <source>
        <dbReference type="EMBL" id="KAK3046042.1"/>
    </source>
</evidence>
<protein>
    <submittedName>
        <fullName evidence="1">Uncharacterized protein</fullName>
    </submittedName>
</protein>
<dbReference type="Proteomes" id="UP001186974">
    <property type="component" value="Unassembled WGS sequence"/>
</dbReference>
<dbReference type="EMBL" id="JAWDJW010010506">
    <property type="protein sequence ID" value="KAK3046042.1"/>
    <property type="molecule type" value="Genomic_DNA"/>
</dbReference>
<keyword evidence="2" id="KW-1185">Reference proteome</keyword>
<comment type="caution">
    <text evidence="1">The sequence shown here is derived from an EMBL/GenBank/DDBJ whole genome shotgun (WGS) entry which is preliminary data.</text>
</comment>
<proteinExistence type="predicted"/>
<gene>
    <name evidence="1" type="ORF">LTS18_013481</name>
</gene>
<organism evidence="1 2">
    <name type="scientific">Coniosporium uncinatum</name>
    <dbReference type="NCBI Taxonomy" id="93489"/>
    <lineage>
        <taxon>Eukaryota</taxon>
        <taxon>Fungi</taxon>
        <taxon>Dikarya</taxon>
        <taxon>Ascomycota</taxon>
        <taxon>Pezizomycotina</taxon>
        <taxon>Dothideomycetes</taxon>
        <taxon>Dothideomycetes incertae sedis</taxon>
        <taxon>Coniosporium</taxon>
    </lineage>
</organism>
<reference evidence="1" key="1">
    <citation type="submission" date="2024-09" db="EMBL/GenBank/DDBJ databases">
        <title>Black Yeasts Isolated from many extreme environments.</title>
        <authorList>
            <person name="Coleine C."/>
            <person name="Stajich J.E."/>
            <person name="Selbmann L."/>
        </authorList>
    </citation>
    <scope>NUCLEOTIDE SEQUENCE</scope>
    <source>
        <strain evidence="1">CCFEE 5737</strain>
    </source>
</reference>
<name>A0ACC3CWN0_9PEZI</name>
<accession>A0ACC3CWN0</accession>
<sequence length="395" mass="44219">MQPTNPMALEKRPTSPNDEAWLTGLLADSPRQSLQHTAVANLFHHYIDNLAPWYDLNDPERLFAEVIPQRSFDVPVLFKAILAFAASHRGRTVGSVDPKTVLAIHEACLSDLIPALQHVDRAVQAEYLAATCLLRSFEILNNDSRTRQEHLFGAFSFAVSANINLDTWGLAQAGFWNYLREDITVALECRRPLHLTIKHRTPESMTGAEQDHSNSISFLLAKAINVSFAYDNNQRIPVHEDHLQALRSELKAWTAGLPACFEPTSTALKKGNAFPSLWMLQPWHVAAQQYASVTALLLAQLDPGFDTSEEALNHALRVCGLAYTNKNSSARLNSFGPLSYCGRFLRDHRHRLALCDLLKEMAAETGWNVEPVLQDLYICWGESDLTSSMKDTPYV</sequence>
<evidence type="ECO:0000313" key="2">
    <source>
        <dbReference type="Proteomes" id="UP001186974"/>
    </source>
</evidence>